<proteinExistence type="predicted"/>
<dbReference type="Proteomes" id="UP000629287">
    <property type="component" value="Unassembled WGS sequence"/>
</dbReference>
<evidence type="ECO:0000313" key="3">
    <source>
        <dbReference type="Proteomes" id="UP000629287"/>
    </source>
</evidence>
<keyword evidence="1" id="KW-0732">Signal</keyword>
<dbReference type="EMBL" id="JADBGF010000001">
    <property type="protein sequence ID" value="MBE1594446.1"/>
    <property type="molecule type" value="Genomic_DNA"/>
</dbReference>
<evidence type="ECO:0000313" key="2">
    <source>
        <dbReference type="EMBL" id="MBE1594446.1"/>
    </source>
</evidence>
<dbReference type="OrthoDB" id="4186288at2"/>
<organism evidence="2 3">
    <name type="scientific">Streptomyces stelliscabiei</name>
    <dbReference type="NCBI Taxonomy" id="146820"/>
    <lineage>
        <taxon>Bacteria</taxon>
        <taxon>Bacillati</taxon>
        <taxon>Actinomycetota</taxon>
        <taxon>Actinomycetes</taxon>
        <taxon>Kitasatosporales</taxon>
        <taxon>Streptomycetaceae</taxon>
        <taxon>Streptomyces</taxon>
    </lineage>
</organism>
<name>A0A8I0NVM7_9ACTN</name>
<dbReference type="AlphaFoldDB" id="A0A8I0NVM7"/>
<dbReference type="GeneID" id="86825217"/>
<feature type="signal peptide" evidence="1">
    <location>
        <begin position="1"/>
        <end position="29"/>
    </location>
</feature>
<comment type="caution">
    <text evidence="2">The sequence shown here is derived from an EMBL/GenBank/DDBJ whole genome shotgun (WGS) entry which is preliminary data.</text>
</comment>
<dbReference type="RefSeq" id="WP_159026117.1">
    <property type="nucleotide sequence ID" value="NZ_JADBGF010000001.1"/>
</dbReference>
<accession>A0A8I0NVM7</accession>
<keyword evidence="3" id="KW-1185">Reference proteome</keyword>
<gene>
    <name evidence="2" type="ORF">H4687_000575</name>
</gene>
<sequence length="201" mass="21231">MRPIASRRTALVVAAGVMGAVSPVAPALAAQPEADAAQAAYVCRNGAVTASDLAGSAVPTARRAGVALHARIRVHNAETVKLAKASYVFAIGNLLKTRGPAPLVQWRVGTGHWHKASLHWNSKTNGSLPLWNSTTLSLGTIPARGSVVTELSVTFPKKSVKAVDHDFLEFHSGGCGTERLGWYEGNGFEYWPWTGTPGKPV</sequence>
<evidence type="ECO:0000256" key="1">
    <source>
        <dbReference type="SAM" id="SignalP"/>
    </source>
</evidence>
<protein>
    <submittedName>
        <fullName evidence="2">Uncharacterized protein</fullName>
    </submittedName>
</protein>
<reference evidence="2 3" key="1">
    <citation type="submission" date="2020-10" db="EMBL/GenBank/DDBJ databases">
        <title>Sequencing the genomes of 1000 actinobacteria strains.</title>
        <authorList>
            <person name="Klenk H.-P."/>
        </authorList>
    </citation>
    <scope>NUCLEOTIDE SEQUENCE [LARGE SCALE GENOMIC DNA]</scope>
    <source>
        <strain evidence="2 3">DSM 41803</strain>
    </source>
</reference>
<feature type="chain" id="PRO_5034671585" evidence="1">
    <location>
        <begin position="30"/>
        <end position="201"/>
    </location>
</feature>